<keyword evidence="3" id="KW-1185">Reference proteome</keyword>
<evidence type="ECO:0000313" key="2">
    <source>
        <dbReference type="EMBL" id="KAL3665849.1"/>
    </source>
</evidence>
<proteinExistence type="predicted"/>
<dbReference type="EMBL" id="JBIMZQ010000019">
    <property type="protein sequence ID" value="KAL3665849.1"/>
    <property type="molecule type" value="Genomic_DNA"/>
</dbReference>
<accession>A0ABD3FHP2</accession>
<evidence type="ECO:0000256" key="1">
    <source>
        <dbReference type="SAM" id="MobiDB-lite"/>
    </source>
</evidence>
<feature type="region of interest" description="Disordered" evidence="1">
    <location>
        <begin position="70"/>
        <end position="93"/>
    </location>
</feature>
<comment type="caution">
    <text evidence="2">The sequence shown here is derived from an EMBL/GenBank/DDBJ whole genome shotgun (WGS) entry which is preliminary data.</text>
</comment>
<organism evidence="2 3">
    <name type="scientific">Phytophthora oleae</name>
    <dbReference type="NCBI Taxonomy" id="2107226"/>
    <lineage>
        <taxon>Eukaryota</taxon>
        <taxon>Sar</taxon>
        <taxon>Stramenopiles</taxon>
        <taxon>Oomycota</taxon>
        <taxon>Peronosporomycetes</taxon>
        <taxon>Peronosporales</taxon>
        <taxon>Peronosporaceae</taxon>
        <taxon>Phytophthora</taxon>
    </lineage>
</organism>
<name>A0ABD3FHP2_9STRA</name>
<dbReference type="AlphaFoldDB" id="A0ABD3FHP2"/>
<dbReference type="Proteomes" id="UP001632037">
    <property type="component" value="Unassembled WGS sequence"/>
</dbReference>
<evidence type="ECO:0000313" key="3">
    <source>
        <dbReference type="Proteomes" id="UP001632037"/>
    </source>
</evidence>
<gene>
    <name evidence="2" type="ORF">V7S43_009273</name>
</gene>
<protein>
    <recommendedName>
        <fullName evidence="4">BED-type domain-containing protein</fullName>
    </recommendedName>
</protein>
<evidence type="ECO:0008006" key="4">
    <source>
        <dbReference type="Google" id="ProtNLM"/>
    </source>
</evidence>
<reference evidence="2 3" key="1">
    <citation type="submission" date="2024-09" db="EMBL/GenBank/DDBJ databases">
        <title>Genome sequencing and assembly of Phytophthora oleae, isolate VK10A, causative agent of rot of olive drupes.</title>
        <authorList>
            <person name="Conti Taguali S."/>
            <person name="Riolo M."/>
            <person name="La Spada F."/>
            <person name="Cacciola S.O."/>
            <person name="Dionisio G."/>
        </authorList>
    </citation>
    <scope>NUCLEOTIDE SEQUENCE [LARGE SCALE GENOMIC DNA]</scope>
    <source>
        <strain evidence="2 3">VK10A</strain>
    </source>
</reference>
<sequence>MPKQRAQRRGGTARHAVWEHFEEVEPRTNPKSHPMTQCNHCNERVRGQPKSYMVPHVLKCPNAPQIVKQQFGAPQASRSSTEEASGVGSEERLEIASQTSQLEAIHPQTLLQRLELLKLKTKVAKYQAQAVEAEFKAEKMAIQIKLQELGVSEDEIERNLPSL</sequence>